<dbReference type="EMBL" id="JACEEZ010019081">
    <property type="protein sequence ID" value="KAG0716151.1"/>
    <property type="molecule type" value="Genomic_DNA"/>
</dbReference>
<dbReference type="OrthoDB" id="1679758at2759"/>
<evidence type="ECO:0000256" key="7">
    <source>
        <dbReference type="ARBA" id="ARBA00023242"/>
    </source>
</evidence>
<dbReference type="PROSITE" id="PS00478">
    <property type="entry name" value="LIM_DOMAIN_1"/>
    <property type="match status" value="2"/>
</dbReference>
<dbReference type="PROSITE" id="PS50023">
    <property type="entry name" value="LIM_DOMAIN_2"/>
    <property type="match status" value="2"/>
</dbReference>
<keyword evidence="4" id="KW-0677">Repeat</keyword>
<evidence type="ECO:0000256" key="4">
    <source>
        <dbReference type="ARBA" id="ARBA00022737"/>
    </source>
</evidence>
<dbReference type="AlphaFoldDB" id="A0A8J4Y2W9"/>
<keyword evidence="5 8" id="KW-0862">Zinc</keyword>
<reference evidence="10" key="1">
    <citation type="submission" date="2020-07" db="EMBL/GenBank/DDBJ databases">
        <title>The High-quality genome of the commercially important snow crab, Chionoecetes opilio.</title>
        <authorList>
            <person name="Jeong J.-H."/>
            <person name="Ryu S."/>
        </authorList>
    </citation>
    <scope>NUCLEOTIDE SEQUENCE</scope>
    <source>
        <strain evidence="10">MADBK_172401_WGS</strain>
        <tissue evidence="10">Digestive gland</tissue>
    </source>
</reference>
<protein>
    <submittedName>
        <fullName evidence="10">Cysteine and glycine-rich protein 1</fullName>
    </submittedName>
</protein>
<evidence type="ECO:0000313" key="11">
    <source>
        <dbReference type="Proteomes" id="UP000770661"/>
    </source>
</evidence>
<proteinExistence type="predicted"/>
<keyword evidence="6 8" id="KW-0440">LIM domain</keyword>
<accession>A0A8J4Y2W9</accession>
<organism evidence="10 11">
    <name type="scientific">Chionoecetes opilio</name>
    <name type="common">Atlantic snow crab</name>
    <name type="synonym">Cancer opilio</name>
    <dbReference type="NCBI Taxonomy" id="41210"/>
    <lineage>
        <taxon>Eukaryota</taxon>
        <taxon>Metazoa</taxon>
        <taxon>Ecdysozoa</taxon>
        <taxon>Arthropoda</taxon>
        <taxon>Crustacea</taxon>
        <taxon>Multicrustacea</taxon>
        <taxon>Malacostraca</taxon>
        <taxon>Eumalacostraca</taxon>
        <taxon>Eucarida</taxon>
        <taxon>Decapoda</taxon>
        <taxon>Pleocyemata</taxon>
        <taxon>Brachyura</taxon>
        <taxon>Eubrachyura</taxon>
        <taxon>Majoidea</taxon>
        <taxon>Majidae</taxon>
        <taxon>Chionoecetes</taxon>
    </lineage>
</organism>
<dbReference type="GO" id="GO:0046872">
    <property type="term" value="F:metal ion binding"/>
    <property type="evidence" value="ECO:0007669"/>
    <property type="project" value="UniProtKB-KW"/>
</dbReference>
<comment type="subcellular location">
    <subcellularLocation>
        <location evidence="1">Nucleus</location>
    </subcellularLocation>
</comment>
<dbReference type="CDD" id="cd09326">
    <property type="entry name" value="LIM_CRP_like"/>
    <property type="match status" value="2"/>
</dbReference>
<dbReference type="GO" id="GO:0060537">
    <property type="term" value="P:muscle tissue development"/>
    <property type="evidence" value="ECO:0007669"/>
    <property type="project" value="TreeGrafter"/>
</dbReference>
<dbReference type="GO" id="GO:0042805">
    <property type="term" value="F:actinin binding"/>
    <property type="evidence" value="ECO:0007669"/>
    <property type="project" value="TreeGrafter"/>
</dbReference>
<sequence>MQQAAGIEKKDPTITAMTPEEGQVGGLLVGLFGLWGAAAPRRADSKSSVVSCPALKYVVPATLHYAKLGTCCLTASPYNYILNTFCASSTMVLIKRWTRERQLSPFQDEAESSLRPINGSCHPSHQSTITTTTASRVKMPGQCPRCQKPVYFAEEKIVLGKPYHTMCIKCANCNKLLDSSTFTEHDEEMYCKSCYGRLFGPKGYGYGVGAGVLSMDDGTKYENGPPRSNVPATMEAYIAPLKEPAPTTKPVRPKWGGADYCARCSKQVFMAERKMAAGGAWHIACFNCRECHKYLDSNSVRERNQDIYCNPCYGKNFGPKGYWGWSSAKVS</sequence>
<feature type="domain" description="LIM zinc-binding" evidence="9">
    <location>
        <begin position="259"/>
        <end position="319"/>
    </location>
</feature>
<dbReference type="InterPro" id="IPR001781">
    <property type="entry name" value="Znf_LIM"/>
</dbReference>
<evidence type="ECO:0000256" key="2">
    <source>
        <dbReference type="ARBA" id="ARBA00022541"/>
    </source>
</evidence>
<dbReference type="SUPFAM" id="SSF57716">
    <property type="entry name" value="Glucocorticoid receptor-like (DNA-binding domain)"/>
    <property type="match status" value="4"/>
</dbReference>
<keyword evidence="2" id="KW-0517">Myogenesis</keyword>
<dbReference type="GO" id="GO:0007517">
    <property type="term" value="P:muscle organ development"/>
    <property type="evidence" value="ECO:0007669"/>
    <property type="project" value="UniProtKB-KW"/>
</dbReference>
<keyword evidence="7" id="KW-0539">Nucleus</keyword>
<evidence type="ECO:0000256" key="6">
    <source>
        <dbReference type="ARBA" id="ARBA00023038"/>
    </source>
</evidence>
<evidence type="ECO:0000313" key="10">
    <source>
        <dbReference type="EMBL" id="KAG0716151.1"/>
    </source>
</evidence>
<evidence type="ECO:0000256" key="5">
    <source>
        <dbReference type="ARBA" id="ARBA00022833"/>
    </source>
</evidence>
<feature type="domain" description="LIM zinc-binding" evidence="9">
    <location>
        <begin position="141"/>
        <end position="201"/>
    </location>
</feature>
<keyword evidence="3 8" id="KW-0479">Metal-binding</keyword>
<keyword evidence="11" id="KW-1185">Reference proteome</keyword>
<dbReference type="GO" id="GO:0005634">
    <property type="term" value="C:nucleus"/>
    <property type="evidence" value="ECO:0007669"/>
    <property type="project" value="UniProtKB-SubCell"/>
</dbReference>
<dbReference type="Proteomes" id="UP000770661">
    <property type="component" value="Unassembled WGS sequence"/>
</dbReference>
<dbReference type="PANTHER" id="PTHR24215:SF35">
    <property type="entry name" value="MUSCLE LIM PROTEIN MLP84B"/>
    <property type="match status" value="1"/>
</dbReference>
<name>A0A8J4Y2W9_CHIOP</name>
<dbReference type="Pfam" id="PF00412">
    <property type="entry name" value="LIM"/>
    <property type="match status" value="2"/>
</dbReference>
<dbReference type="SMART" id="SM00132">
    <property type="entry name" value="LIM"/>
    <property type="match status" value="2"/>
</dbReference>
<evidence type="ECO:0000256" key="3">
    <source>
        <dbReference type="ARBA" id="ARBA00022723"/>
    </source>
</evidence>
<dbReference type="FunFam" id="2.10.110.10:FF:000001">
    <property type="entry name" value="Cysteine and glycine-rich protein 1"/>
    <property type="match status" value="2"/>
</dbReference>
<gene>
    <name evidence="10" type="primary">CSRP1</name>
    <name evidence="10" type="ORF">GWK47_010359</name>
</gene>
<dbReference type="GO" id="GO:0008307">
    <property type="term" value="F:structural constituent of muscle"/>
    <property type="evidence" value="ECO:0007669"/>
    <property type="project" value="TreeGrafter"/>
</dbReference>
<dbReference type="PANTHER" id="PTHR24215">
    <property type="entry name" value="RHO-GTPASE-ACTIVATING PROTEIN LRG1"/>
    <property type="match status" value="1"/>
</dbReference>
<dbReference type="Gene3D" id="2.10.110.10">
    <property type="entry name" value="Cysteine Rich Protein"/>
    <property type="match status" value="2"/>
</dbReference>
<evidence type="ECO:0000256" key="8">
    <source>
        <dbReference type="PROSITE-ProRule" id="PRU00125"/>
    </source>
</evidence>
<evidence type="ECO:0000259" key="9">
    <source>
        <dbReference type="PROSITE" id="PS50023"/>
    </source>
</evidence>
<dbReference type="GO" id="GO:0030018">
    <property type="term" value="C:Z disc"/>
    <property type="evidence" value="ECO:0007669"/>
    <property type="project" value="TreeGrafter"/>
</dbReference>
<dbReference type="GO" id="GO:0045214">
    <property type="term" value="P:sarcomere organization"/>
    <property type="evidence" value="ECO:0007669"/>
    <property type="project" value="TreeGrafter"/>
</dbReference>
<comment type="caution">
    <text evidence="10">The sequence shown here is derived from an EMBL/GenBank/DDBJ whole genome shotgun (WGS) entry which is preliminary data.</text>
</comment>
<evidence type="ECO:0000256" key="1">
    <source>
        <dbReference type="ARBA" id="ARBA00004123"/>
    </source>
</evidence>